<keyword evidence="3" id="KW-0238">DNA-binding</keyword>
<dbReference type="InterPro" id="IPR036390">
    <property type="entry name" value="WH_DNA-bd_sf"/>
</dbReference>
<dbReference type="Pfam" id="PF00126">
    <property type="entry name" value="HTH_1"/>
    <property type="match status" value="1"/>
</dbReference>
<comment type="similarity">
    <text evidence="1">Belongs to the LysR transcriptional regulatory family.</text>
</comment>
<keyword evidence="4" id="KW-0804">Transcription</keyword>
<evidence type="ECO:0000256" key="2">
    <source>
        <dbReference type="ARBA" id="ARBA00023015"/>
    </source>
</evidence>
<dbReference type="InterPro" id="IPR005119">
    <property type="entry name" value="LysR_subst-bd"/>
</dbReference>
<dbReference type="PANTHER" id="PTHR30537:SF3">
    <property type="entry name" value="TRANSCRIPTIONAL REGULATORY PROTEIN"/>
    <property type="match status" value="1"/>
</dbReference>
<dbReference type="InterPro" id="IPR000847">
    <property type="entry name" value="LysR_HTH_N"/>
</dbReference>
<dbReference type="RefSeq" id="WP_377376479.1">
    <property type="nucleotide sequence ID" value="NZ_JBHSSW010000005.1"/>
</dbReference>
<dbReference type="EMBL" id="JBHSSW010000005">
    <property type="protein sequence ID" value="MFC6197494.1"/>
    <property type="molecule type" value="Genomic_DNA"/>
</dbReference>
<dbReference type="CDD" id="cd08422">
    <property type="entry name" value="PBP2_CrgA_like"/>
    <property type="match status" value="1"/>
</dbReference>
<dbReference type="Proteomes" id="UP001596303">
    <property type="component" value="Unassembled WGS sequence"/>
</dbReference>
<dbReference type="SUPFAM" id="SSF46785">
    <property type="entry name" value="Winged helix' DNA-binding domain"/>
    <property type="match status" value="1"/>
</dbReference>
<protein>
    <submittedName>
        <fullName evidence="6">LysR family transcriptional regulator</fullName>
    </submittedName>
</protein>
<evidence type="ECO:0000256" key="4">
    <source>
        <dbReference type="ARBA" id="ARBA00023163"/>
    </source>
</evidence>
<dbReference type="InterPro" id="IPR036388">
    <property type="entry name" value="WH-like_DNA-bd_sf"/>
</dbReference>
<sequence>MMDRVEALRVFLSVAEHGSFTEASRRLGVSPGQVSKQIAALEAQLKKRLFERSTRAVRLTDEGEGLISTAQQIVDQMDSLTAGNAVDETDASGLVRITAPVIYGARRLAPLLSRFLSEHPNISIRLSLSDRKVDLVEDGYDLAVRIGTPNDSGLIGRRLATERLRLMASDSYIQKHGTPTSPQELQLHECVIDLNVAQPRRWRFTKDGETVDVRVNGRFESDSAEAVGAAAEAGLGIAQTPQWCIETGNAPSGMQYVLNDWEAPQPEVWLLWPPGPYLPHRVRRVVDALADYLKSG</sequence>
<dbReference type="SUPFAM" id="SSF53850">
    <property type="entry name" value="Periplasmic binding protein-like II"/>
    <property type="match status" value="1"/>
</dbReference>
<evidence type="ECO:0000256" key="1">
    <source>
        <dbReference type="ARBA" id="ARBA00009437"/>
    </source>
</evidence>
<dbReference type="Gene3D" id="1.10.10.10">
    <property type="entry name" value="Winged helix-like DNA-binding domain superfamily/Winged helix DNA-binding domain"/>
    <property type="match status" value="1"/>
</dbReference>
<keyword evidence="2" id="KW-0805">Transcription regulation</keyword>
<keyword evidence="7" id="KW-1185">Reference proteome</keyword>
<evidence type="ECO:0000259" key="5">
    <source>
        <dbReference type="PROSITE" id="PS50931"/>
    </source>
</evidence>
<reference evidence="7" key="1">
    <citation type="journal article" date="2019" name="Int. J. Syst. Evol. Microbiol.">
        <title>The Global Catalogue of Microorganisms (GCM) 10K type strain sequencing project: providing services to taxonomists for standard genome sequencing and annotation.</title>
        <authorList>
            <consortium name="The Broad Institute Genomics Platform"/>
            <consortium name="The Broad Institute Genome Sequencing Center for Infectious Disease"/>
            <person name="Wu L."/>
            <person name="Ma J."/>
        </authorList>
    </citation>
    <scope>NUCLEOTIDE SEQUENCE [LARGE SCALE GENOMIC DNA]</scope>
    <source>
        <strain evidence="7">CGMCC-1.15741</strain>
    </source>
</reference>
<organism evidence="6 7">
    <name type="scientific">Ponticaulis profundi</name>
    <dbReference type="NCBI Taxonomy" id="2665222"/>
    <lineage>
        <taxon>Bacteria</taxon>
        <taxon>Pseudomonadati</taxon>
        <taxon>Pseudomonadota</taxon>
        <taxon>Alphaproteobacteria</taxon>
        <taxon>Hyphomonadales</taxon>
        <taxon>Hyphomonadaceae</taxon>
        <taxon>Ponticaulis</taxon>
    </lineage>
</organism>
<gene>
    <name evidence="6" type="ORF">ACFQDM_05365</name>
</gene>
<dbReference type="InterPro" id="IPR058163">
    <property type="entry name" value="LysR-type_TF_proteobact-type"/>
</dbReference>
<dbReference type="PANTHER" id="PTHR30537">
    <property type="entry name" value="HTH-TYPE TRANSCRIPTIONAL REGULATOR"/>
    <property type="match status" value="1"/>
</dbReference>
<feature type="domain" description="HTH lysR-type" evidence="5">
    <location>
        <begin position="3"/>
        <end position="60"/>
    </location>
</feature>
<evidence type="ECO:0000313" key="7">
    <source>
        <dbReference type="Proteomes" id="UP001596303"/>
    </source>
</evidence>
<dbReference type="PROSITE" id="PS50931">
    <property type="entry name" value="HTH_LYSR"/>
    <property type="match status" value="1"/>
</dbReference>
<dbReference type="Gene3D" id="3.40.190.290">
    <property type="match status" value="1"/>
</dbReference>
<proteinExistence type="inferred from homology"/>
<evidence type="ECO:0000313" key="6">
    <source>
        <dbReference type="EMBL" id="MFC6197494.1"/>
    </source>
</evidence>
<evidence type="ECO:0000256" key="3">
    <source>
        <dbReference type="ARBA" id="ARBA00023125"/>
    </source>
</evidence>
<dbReference type="Pfam" id="PF03466">
    <property type="entry name" value="LysR_substrate"/>
    <property type="match status" value="1"/>
</dbReference>
<name>A0ABW1S8C3_9PROT</name>
<accession>A0ABW1S8C3</accession>
<comment type="caution">
    <text evidence="6">The sequence shown here is derived from an EMBL/GenBank/DDBJ whole genome shotgun (WGS) entry which is preliminary data.</text>
</comment>